<dbReference type="EMBL" id="SPLM01000036">
    <property type="protein sequence ID" value="TMW66194.1"/>
    <property type="molecule type" value="Genomic_DNA"/>
</dbReference>
<keyword evidence="3" id="KW-1185">Reference proteome</keyword>
<feature type="compositionally biased region" description="Low complexity" evidence="1">
    <location>
        <begin position="694"/>
        <end position="703"/>
    </location>
</feature>
<sequence>MATTLGNGGSTSTTAPSAVVNIPNGSIYDLQKSLSGVVLLAYLTAEPVSEKKPSRLTEATFHPVRPWLAAMDAKGAGFVWNYETKEVVTEFSLESSQDAAVASMEATEEDEFATSGAVGTTTAKGILQRSSSPTAYVRGSRSKVSAPRMLFYDHEAINWTTKTSNDRTCYEDWLIILTTTHVMFCDLNQPTVIRSIPSDDLLRQVPCSIEILPSGVLAIGCLDGKIRLWSPAQRRTIETIDSGSLKEVQQLLLLPLCANEGNPSVVSAHFLACATVDGHMSTWKVSARGECVRVPGAVELKEAYRSFDASSGLSELKFHAHQLVVIAASKDGTVYVLDVFPLLRQNRTMMLTAILPTTKLPGATVFAGPRKGAYVVVSAAASGAAVTISELLNKGRGVGRDNLPASYHELVVGASFDSKDLRQPVGLAILKKVKVLSLSGSLQNPSLLCCVTTFGILVMKMTCLPSAPSIWIRRGAEKSPLLLFPGPTRVGIRINGEETSTKQEDYKLQSGMDAPNEKLKTPMLEACPSNAAFVSALLPASTHVEILQMDSELRNQKSINMHMVFSGNAIAVAWHANKPRFALLVPQEPNARRLTRAASNMSTPRRRGFMFGGSTKGFGAEEAAAAAEARLRNSMARAMTLVMYEIADDGHVQVVEEGCSCGDDRLLHVFSGPLLGVVKFESEDDGGSSGSTGGSSTSIPGTDGLHDSPSARNKRTESSVFGAITPTAAAGGATTGSFSAADNDGGDIKKTTLDFYEWEASSNGGMKRIGTGIDCPLLLEWEKVTHRFCALVYPRCVRIYRVTASPTVEVALLHEIPTASTVVSLHWMYQTLFLSTPEGITCYFICKTRFFTVDLASVSAYTSGTSGPLLYPKQQHLATEATTLLGIHNHRLVLAAPVQSLHSLDLSNKVLQCAMLISIGQADLALQVAEHFGSELSDWISSLFEAFAFVTHAVRLSKLSLRLKVNIGIKHQLLDELATWLSTETFPVSPDLTGTSLFQRACTALRRGGRKEVLESLFQQQLAKPDHNQEAVFIASLLQNQELLAQAHQGKKEWGKAHFAAKRQSSSVSNDLLGHWNKALQSTTAPWKATLEQQTIRPPEVLTLLP</sequence>
<feature type="region of interest" description="Disordered" evidence="1">
    <location>
        <begin position="681"/>
        <end position="717"/>
    </location>
</feature>
<dbReference type="OrthoDB" id="71006at2759"/>
<dbReference type="Gene3D" id="2.130.10.10">
    <property type="entry name" value="YVTN repeat-like/Quinoprotein amine dehydrogenase"/>
    <property type="match status" value="1"/>
</dbReference>
<dbReference type="InterPro" id="IPR053290">
    <property type="entry name" value="TSET_complex_member"/>
</dbReference>
<proteinExistence type="predicted"/>
<dbReference type="SUPFAM" id="SSF50978">
    <property type="entry name" value="WD40 repeat-like"/>
    <property type="match status" value="1"/>
</dbReference>
<dbReference type="SMART" id="SM00320">
    <property type="entry name" value="WD40"/>
    <property type="match status" value="2"/>
</dbReference>
<evidence type="ECO:0000313" key="2">
    <source>
        <dbReference type="EMBL" id="TMW66194.1"/>
    </source>
</evidence>
<dbReference type="PANTHER" id="PTHR45521">
    <property type="entry name" value="TSET COMPLEX MEMBER TSTF"/>
    <property type="match status" value="1"/>
</dbReference>
<reference evidence="2" key="1">
    <citation type="submission" date="2019-03" db="EMBL/GenBank/DDBJ databases">
        <title>Long read genome sequence of the mycoparasitic Pythium oligandrum ATCC 38472 isolated from sugarbeet rhizosphere.</title>
        <authorList>
            <person name="Gaulin E."/>
        </authorList>
    </citation>
    <scope>NUCLEOTIDE SEQUENCE</scope>
    <source>
        <strain evidence="2">ATCC 38472_TT</strain>
    </source>
</reference>
<dbReference type="AlphaFoldDB" id="A0A8K1FME4"/>
<dbReference type="PANTHER" id="PTHR45521:SF2">
    <property type="entry name" value="TRANSDUCIN_WD40 REPEAT-LIKE SUPERFAMILY PROTEIN"/>
    <property type="match status" value="1"/>
</dbReference>
<protein>
    <submittedName>
        <fullName evidence="2">Uncharacterized protein</fullName>
    </submittedName>
</protein>
<accession>A0A8K1FME4</accession>
<gene>
    <name evidence="2" type="ORF">Poli38472_003959</name>
</gene>
<dbReference type="InterPro" id="IPR001680">
    <property type="entry name" value="WD40_rpt"/>
</dbReference>
<comment type="caution">
    <text evidence="2">The sequence shown here is derived from an EMBL/GenBank/DDBJ whole genome shotgun (WGS) entry which is preliminary data.</text>
</comment>
<dbReference type="Proteomes" id="UP000794436">
    <property type="component" value="Unassembled WGS sequence"/>
</dbReference>
<organism evidence="2 3">
    <name type="scientific">Pythium oligandrum</name>
    <name type="common">Mycoparasitic fungus</name>
    <dbReference type="NCBI Taxonomy" id="41045"/>
    <lineage>
        <taxon>Eukaryota</taxon>
        <taxon>Sar</taxon>
        <taxon>Stramenopiles</taxon>
        <taxon>Oomycota</taxon>
        <taxon>Peronosporomycetes</taxon>
        <taxon>Pythiales</taxon>
        <taxon>Pythiaceae</taxon>
        <taxon>Pythium</taxon>
    </lineage>
</organism>
<name>A0A8K1FME4_PYTOL</name>
<dbReference type="InterPro" id="IPR015943">
    <property type="entry name" value="WD40/YVTN_repeat-like_dom_sf"/>
</dbReference>
<evidence type="ECO:0000313" key="3">
    <source>
        <dbReference type="Proteomes" id="UP000794436"/>
    </source>
</evidence>
<dbReference type="InterPro" id="IPR036322">
    <property type="entry name" value="WD40_repeat_dom_sf"/>
</dbReference>
<evidence type="ECO:0000256" key="1">
    <source>
        <dbReference type="SAM" id="MobiDB-lite"/>
    </source>
</evidence>